<keyword evidence="4 12" id="KW-0808">Transferase</keyword>
<name>A0A7C3IWT8_9CREN</name>
<reference evidence="12" key="1">
    <citation type="journal article" date="2020" name="mSystems">
        <title>Genome- and Community-Level Interaction Insights into Carbon Utilization and Element Cycling Functions of Hydrothermarchaeota in Hydrothermal Sediment.</title>
        <authorList>
            <person name="Zhou Z."/>
            <person name="Liu Y."/>
            <person name="Xu W."/>
            <person name="Pan J."/>
            <person name="Luo Z.H."/>
            <person name="Li M."/>
        </authorList>
    </citation>
    <scope>NUCLEOTIDE SEQUENCE [LARGE SCALE GENOMIC DNA]</scope>
    <source>
        <strain evidence="12">SpSt-468</strain>
    </source>
</reference>
<evidence type="ECO:0000256" key="9">
    <source>
        <dbReference type="ARBA" id="ARBA00023235"/>
    </source>
</evidence>
<keyword evidence="8" id="KW-0067">ATP-binding</keyword>
<dbReference type="SUPFAM" id="SSF51011">
    <property type="entry name" value="Glycosyl hydrolase domain"/>
    <property type="match status" value="1"/>
</dbReference>
<evidence type="ECO:0000256" key="1">
    <source>
        <dbReference type="ARBA" id="ARBA00001595"/>
    </source>
</evidence>
<keyword evidence="5" id="KW-0479">Metal-binding</keyword>
<dbReference type="PANTHER" id="PTHR10357:SF219">
    <property type="entry name" value="MALTOSE ALPHA-D-GLUCOSYLTRANSFERASE"/>
    <property type="match status" value="1"/>
</dbReference>
<dbReference type="Pfam" id="PF16657">
    <property type="entry name" value="Malt_amylase_C"/>
    <property type="match status" value="1"/>
</dbReference>
<dbReference type="NCBIfam" id="TIGR02456">
    <property type="entry name" value="treS_nterm"/>
    <property type="match status" value="1"/>
</dbReference>
<dbReference type="Gene3D" id="3.20.20.80">
    <property type="entry name" value="Glycosidases"/>
    <property type="match status" value="1"/>
</dbReference>
<proteinExistence type="inferred from homology"/>
<evidence type="ECO:0000256" key="4">
    <source>
        <dbReference type="ARBA" id="ARBA00022679"/>
    </source>
</evidence>
<feature type="domain" description="Glycosyl hydrolase family 13 catalytic" evidence="11">
    <location>
        <begin position="22"/>
        <end position="421"/>
    </location>
</feature>
<keyword evidence="7" id="KW-0106">Calcium</keyword>
<evidence type="ECO:0000256" key="7">
    <source>
        <dbReference type="ARBA" id="ARBA00022837"/>
    </source>
</evidence>
<dbReference type="PANTHER" id="PTHR10357">
    <property type="entry name" value="ALPHA-AMYLASE FAMILY MEMBER"/>
    <property type="match status" value="1"/>
</dbReference>
<dbReference type="Pfam" id="PF18085">
    <property type="entry name" value="Mak_N_cap"/>
    <property type="match status" value="1"/>
</dbReference>
<dbReference type="InterPro" id="IPR040999">
    <property type="entry name" value="Mak_N_cap"/>
</dbReference>
<dbReference type="EC" id="5.4.99.16" evidence="3"/>
<evidence type="ECO:0000259" key="11">
    <source>
        <dbReference type="SMART" id="SM00642"/>
    </source>
</evidence>
<dbReference type="SUPFAM" id="SSF56112">
    <property type="entry name" value="Protein kinase-like (PK-like)"/>
    <property type="match status" value="1"/>
</dbReference>
<dbReference type="CDD" id="cd11334">
    <property type="entry name" value="AmyAc_TreS"/>
    <property type="match status" value="1"/>
</dbReference>
<accession>A0A7C3IWT8</accession>
<dbReference type="InterPro" id="IPR012810">
    <property type="entry name" value="TreS/a-amylase_N"/>
</dbReference>
<dbReference type="SUPFAM" id="SSF51445">
    <property type="entry name" value="(Trans)glycosidases"/>
    <property type="match status" value="1"/>
</dbReference>
<comment type="catalytic activity">
    <reaction evidence="1">
        <text>D-maltose = alpha,alpha-trehalose</text>
        <dbReference type="Rhea" id="RHEA:15145"/>
        <dbReference type="ChEBI" id="CHEBI:16551"/>
        <dbReference type="ChEBI" id="CHEBI:17306"/>
        <dbReference type="EC" id="5.4.99.16"/>
    </reaction>
</comment>
<dbReference type="GO" id="GO:0047471">
    <property type="term" value="F:maltose alpha-D-glucosyltransferase activity"/>
    <property type="evidence" value="ECO:0007669"/>
    <property type="project" value="UniProtKB-EC"/>
</dbReference>
<dbReference type="InterPro" id="IPR032091">
    <property type="entry name" value="Malt_amylase-like_C"/>
</dbReference>
<evidence type="ECO:0000256" key="3">
    <source>
        <dbReference type="ARBA" id="ARBA00012619"/>
    </source>
</evidence>
<dbReference type="AlphaFoldDB" id="A0A7C3IWT8"/>
<protein>
    <recommendedName>
        <fullName evidence="3">maltose alpha-D-glucosyltransferase</fullName>
        <ecNumber evidence="3">5.4.99.16</ecNumber>
    </recommendedName>
    <alternativeName>
        <fullName evidence="10">Maltose alpha-D-glucosyltransferase</fullName>
    </alternativeName>
</protein>
<evidence type="ECO:0000256" key="10">
    <source>
        <dbReference type="ARBA" id="ARBA00031378"/>
    </source>
</evidence>
<dbReference type="Gene3D" id="3.90.400.10">
    <property type="entry name" value="Oligo-1,6-glucosidase, Domain 2"/>
    <property type="match status" value="1"/>
</dbReference>
<dbReference type="GO" id="GO:0016740">
    <property type="term" value="F:transferase activity"/>
    <property type="evidence" value="ECO:0007669"/>
    <property type="project" value="UniProtKB-KW"/>
</dbReference>
<dbReference type="GO" id="GO:0005524">
    <property type="term" value="F:ATP binding"/>
    <property type="evidence" value="ECO:0007669"/>
    <property type="project" value="UniProtKB-KW"/>
</dbReference>
<dbReference type="SMART" id="SM00642">
    <property type="entry name" value="Aamy"/>
    <property type="match status" value="1"/>
</dbReference>
<dbReference type="InterPro" id="IPR017853">
    <property type="entry name" value="GH"/>
</dbReference>
<evidence type="ECO:0000313" key="12">
    <source>
        <dbReference type="EMBL" id="HFK20014.1"/>
    </source>
</evidence>
<gene>
    <name evidence="12" type="primary">treS</name>
    <name evidence="12" type="ORF">ENS19_01895</name>
</gene>
<dbReference type="InterPro" id="IPR006047">
    <property type="entry name" value="GH13_cat_dom"/>
</dbReference>
<dbReference type="GO" id="GO:0005975">
    <property type="term" value="P:carbohydrate metabolic process"/>
    <property type="evidence" value="ECO:0007669"/>
    <property type="project" value="InterPro"/>
</dbReference>
<dbReference type="NCBIfam" id="TIGR02457">
    <property type="entry name" value="TreS_Cterm"/>
    <property type="match status" value="1"/>
</dbReference>
<comment type="caution">
    <text evidence="12">The sequence shown here is derived from an EMBL/GenBank/DDBJ whole genome shotgun (WGS) entry which is preliminary data.</text>
</comment>
<dbReference type="Gene3D" id="3.90.1200.10">
    <property type="match status" value="1"/>
</dbReference>
<evidence type="ECO:0000256" key="5">
    <source>
        <dbReference type="ARBA" id="ARBA00022723"/>
    </source>
</evidence>
<dbReference type="Pfam" id="PF00128">
    <property type="entry name" value="Alpha-amylase"/>
    <property type="match status" value="1"/>
</dbReference>
<dbReference type="FunFam" id="3.20.20.80:FF:000055">
    <property type="entry name" value="Trehalose synthase"/>
    <property type="match status" value="1"/>
</dbReference>
<dbReference type="Gene3D" id="2.60.40.1180">
    <property type="entry name" value="Golgi alpha-mannosidase II"/>
    <property type="match status" value="1"/>
</dbReference>
<evidence type="ECO:0000256" key="6">
    <source>
        <dbReference type="ARBA" id="ARBA00022741"/>
    </source>
</evidence>
<keyword evidence="6" id="KW-0547">Nucleotide-binding</keyword>
<dbReference type="EMBL" id="DSTX01000002">
    <property type="protein sequence ID" value="HFK20014.1"/>
    <property type="molecule type" value="Genomic_DNA"/>
</dbReference>
<sequence length="1104" mass="127349">MSDAEVYLEDDPLWFKDAVVYEVHLKGFYDSNGDGIGDFRGLISKLDYLTELGVTAIWILPFYPSPQRDDGYDIADYFGVHPQYGNLNHFKEFLEEAHKREIRVITELVLNHTSDRHPWFQASRRSKPGTALRDLYVWSESAEKYKEARIIFKDFESSNWAWDPVAQAYYWHRFYSHQPDLNYDSLEVKRRIFEVVDFWLKLGVDGLRLDAVPYLFEREGTNCENLPETHAFLKELRAHIDQNFKNRMLLAEANQWPTDAATYFGSGDECHMAFHFPLMPRLFMSIELEDRFPIIDIYDNTPPIPDNCQWALFLRNHDELTLEMVTDEERDYMYRAFAKDKHARINLGIRRRLAPLMANDRRKIELINVLLFTLPGTPVLYYGDEIGMGDDYYLGDRNGVRTPMQWSADPNAGFSKASPKKLYLPVITDPEYHYEAVNVENQSKSPSSLLWWFRKIISVRKYFKAFGRGEIEFQFPENNRIIAYFRKYMGEILLVVANLSQRPQVAELDLSAYEGYVPVEVIGGTTFPKISKLSYMLTFGPYRYYIFSLVKPSETQPHQIVTKPEMLLRGDAGDLFKGKHLEKMEREILPIFMRGKAWLAGRDREIDQVKIRDLLPIDVPGARVSKIALIDVYFREGLPEAYLLPIAFASGELSKELNELNPRAIMAKVNIGREDGIIYDGAHDAGFRKFLLNLITKRMTIVGEKGELRGLPRERIRLLLPDLDGLDSSLYNADQSNTSIIFSDKAVLKIYRKAEEGINPELEINEFLAKASFPHIPPLLGEIKYFERGTEPITVGILQGYVENKGDAWTAFLGEVDGFFGRVLSMKGNLPAVPPQMKFLLDPTNEMPEEVVRLVGERIASMTMLLGKRTGELHRAMLSSQGNPDFEPEPFGYLNQFALSQSMISYAKRVLQSAARAKEVGEEVREGLIRVLRSQELVYEKFRALRAIKIEAVKTRIHGDYHLGQLLWTGSDFIIIDFEGETERALSDRRIKRSPLRDVAGMVRSFHYLAQTGLMRQYVAGTDDKRVLESWSDSLYKYCSNLFIRAYLETVRDTKIAPQDWETFKALVTAYVLEKAIYELNFELKNRPNWAVIPLRGIIDMLGI</sequence>
<organism evidence="12">
    <name type="scientific">Candidatus Methanomethylicus mesodigestus</name>
    <dbReference type="NCBI Taxonomy" id="1867258"/>
    <lineage>
        <taxon>Archaea</taxon>
        <taxon>Thermoproteota</taxon>
        <taxon>Methanosuratincolia</taxon>
        <taxon>Candidatus Methanomethylicales</taxon>
        <taxon>Candidatus Methanomethylicaceae</taxon>
        <taxon>Candidatus Methanomethylicus</taxon>
    </lineage>
</organism>
<keyword evidence="9 12" id="KW-0413">Isomerase</keyword>
<dbReference type="InterPro" id="IPR012811">
    <property type="entry name" value="TreS_maltokin_C_dom"/>
</dbReference>
<dbReference type="InterPro" id="IPR013780">
    <property type="entry name" value="Glyco_hydro_b"/>
</dbReference>
<evidence type="ECO:0000256" key="2">
    <source>
        <dbReference type="ARBA" id="ARBA00005496"/>
    </source>
</evidence>
<dbReference type="InterPro" id="IPR011009">
    <property type="entry name" value="Kinase-like_dom_sf"/>
</dbReference>
<comment type="similarity">
    <text evidence="2">Belongs to the glycosyl hydrolase 13 family. TreS subfamily.</text>
</comment>
<evidence type="ECO:0000256" key="8">
    <source>
        <dbReference type="ARBA" id="ARBA00022840"/>
    </source>
</evidence>
<dbReference type="GO" id="GO:0046872">
    <property type="term" value="F:metal ion binding"/>
    <property type="evidence" value="ECO:0007669"/>
    <property type="project" value="UniProtKB-KW"/>
</dbReference>
<dbReference type="InterPro" id="IPR045857">
    <property type="entry name" value="O16G_dom_2"/>
</dbReference>